<evidence type="ECO:0000256" key="1">
    <source>
        <dbReference type="ARBA" id="ARBA00004812"/>
    </source>
</evidence>
<evidence type="ECO:0000256" key="3">
    <source>
        <dbReference type="ARBA" id="ARBA00007800"/>
    </source>
</evidence>
<feature type="active site" evidence="11">
    <location>
        <position position="333"/>
    </location>
</feature>
<dbReference type="NCBIfam" id="TIGR01368">
    <property type="entry name" value="CPSaseIIsmall"/>
    <property type="match status" value="1"/>
</dbReference>
<dbReference type="InterPro" id="IPR017926">
    <property type="entry name" value="GATASE"/>
</dbReference>
<dbReference type="GO" id="GO:0044205">
    <property type="term" value="P:'de novo' UMP biosynthetic process"/>
    <property type="evidence" value="ECO:0007669"/>
    <property type="project" value="UniProtKB-UniRule"/>
</dbReference>
<dbReference type="NCBIfam" id="NF009475">
    <property type="entry name" value="PRK12838.1"/>
    <property type="match status" value="1"/>
</dbReference>
<evidence type="ECO:0000256" key="4">
    <source>
        <dbReference type="ARBA" id="ARBA00022598"/>
    </source>
</evidence>
<dbReference type="UniPathway" id="UPA00070">
    <property type="reaction ID" value="UER00115"/>
</dbReference>
<comment type="similarity">
    <text evidence="3 11">Belongs to the CarA family.</text>
</comment>
<dbReference type="PROSITE" id="PS51273">
    <property type="entry name" value="GATASE_TYPE_1"/>
    <property type="match status" value="1"/>
</dbReference>
<dbReference type="GO" id="GO:0005524">
    <property type="term" value="F:ATP binding"/>
    <property type="evidence" value="ECO:0007669"/>
    <property type="project" value="UniProtKB-UniRule"/>
</dbReference>
<dbReference type="PRINTS" id="PR00096">
    <property type="entry name" value="GATASE"/>
</dbReference>
<accession>A0A4U7JFH9</accession>
<dbReference type="SUPFAM" id="SSF52317">
    <property type="entry name" value="Class I glutamine amidotransferase-like"/>
    <property type="match status" value="1"/>
</dbReference>
<dbReference type="SUPFAM" id="SSF52021">
    <property type="entry name" value="Carbamoyl phosphate synthetase, small subunit N-terminal domain"/>
    <property type="match status" value="1"/>
</dbReference>
<dbReference type="InterPro" id="IPR029062">
    <property type="entry name" value="Class_I_gatase-like"/>
</dbReference>
<comment type="pathway">
    <text evidence="2 11">Amino-acid biosynthesis; L-arginine biosynthesis; carbamoyl phosphate from bicarbonate: step 1/1.</text>
</comment>
<dbReference type="KEGG" id="rher:EHE19_003030"/>
<evidence type="ECO:0000256" key="2">
    <source>
        <dbReference type="ARBA" id="ARBA00005077"/>
    </source>
</evidence>
<dbReference type="Gene3D" id="3.40.50.880">
    <property type="match status" value="1"/>
</dbReference>
<dbReference type="GO" id="GO:0006541">
    <property type="term" value="P:glutamine metabolic process"/>
    <property type="evidence" value="ECO:0007669"/>
    <property type="project" value="InterPro"/>
</dbReference>
<dbReference type="EC" id="6.3.5.5" evidence="11"/>
<dbReference type="Gene3D" id="3.50.30.20">
    <property type="entry name" value="Carbamoyl-phosphate synthase small subunit, N-terminal domain"/>
    <property type="match status" value="1"/>
</dbReference>
<feature type="active site" description="Nucleophile" evidence="11">
    <location>
        <position position="247"/>
    </location>
</feature>
<dbReference type="FunFam" id="3.50.30.20:FF:000001">
    <property type="entry name" value="Carbamoyl-phosphate synthase small chain"/>
    <property type="match status" value="1"/>
</dbReference>
<dbReference type="Pfam" id="PF00117">
    <property type="entry name" value="GATase"/>
    <property type="match status" value="1"/>
</dbReference>
<dbReference type="PANTHER" id="PTHR43418:SF7">
    <property type="entry name" value="CARBAMOYL-PHOSPHATE SYNTHASE SMALL CHAIN"/>
    <property type="match status" value="1"/>
</dbReference>
<reference evidence="13 14" key="1">
    <citation type="submission" date="2020-09" db="EMBL/GenBank/DDBJ databases">
        <title>Characterization and genome sequencing of Ruminiclostridium sp. nov. MA18.</title>
        <authorList>
            <person name="Rettenmaier R."/>
            <person name="Kowollik M.-L."/>
            <person name="Liebl W."/>
            <person name="Zverlov V."/>
        </authorList>
    </citation>
    <scope>NUCLEOTIDE SEQUENCE [LARGE SCALE GENOMIC DNA]</scope>
    <source>
        <strain evidence="13 14">MA18</strain>
    </source>
</reference>
<evidence type="ECO:0000256" key="6">
    <source>
        <dbReference type="ARBA" id="ARBA00022840"/>
    </source>
</evidence>
<feature type="binding site" evidence="11">
    <location>
        <position position="292"/>
    </location>
    <ligand>
        <name>L-glutamine</name>
        <dbReference type="ChEBI" id="CHEBI:58359"/>
    </ligand>
</feature>
<dbReference type="Proteomes" id="UP000306409">
    <property type="component" value="Chromosome"/>
</dbReference>
<dbReference type="CDD" id="cd01744">
    <property type="entry name" value="GATase1_CPSase"/>
    <property type="match status" value="1"/>
</dbReference>
<comment type="subunit">
    <text evidence="11">Composed of two chains; the small (or glutamine) chain promotes the hydrolysis of glutamine to ammonia, which is used by the large (or ammonia) chain to synthesize carbamoyl phosphate. Tetramer of heterodimers (alpha,beta)4.</text>
</comment>
<dbReference type="HAMAP" id="MF_01209">
    <property type="entry name" value="CPSase_S_chain"/>
    <property type="match status" value="1"/>
</dbReference>
<organism evidence="13 14">
    <name type="scientific">Ruminiclostridium herbifermentans</name>
    <dbReference type="NCBI Taxonomy" id="2488810"/>
    <lineage>
        <taxon>Bacteria</taxon>
        <taxon>Bacillati</taxon>
        <taxon>Bacillota</taxon>
        <taxon>Clostridia</taxon>
        <taxon>Eubacteriales</taxon>
        <taxon>Oscillospiraceae</taxon>
        <taxon>Ruminiclostridium</taxon>
    </lineage>
</organism>
<evidence type="ECO:0000256" key="8">
    <source>
        <dbReference type="ARBA" id="ARBA00022975"/>
    </source>
</evidence>
<evidence type="ECO:0000256" key="10">
    <source>
        <dbReference type="ARBA" id="ARBA00049285"/>
    </source>
</evidence>
<dbReference type="GO" id="GO:0006207">
    <property type="term" value="P:'de novo' pyrimidine nucleobase biosynthetic process"/>
    <property type="evidence" value="ECO:0007669"/>
    <property type="project" value="InterPro"/>
</dbReference>
<dbReference type="PANTHER" id="PTHR43418">
    <property type="entry name" value="MULTIFUNCTIONAL TRYPTOPHAN BIOSYNTHESIS PROTEIN-RELATED"/>
    <property type="match status" value="1"/>
</dbReference>
<feature type="binding site" evidence="11">
    <location>
        <position position="289"/>
    </location>
    <ligand>
        <name>L-glutamine</name>
        <dbReference type="ChEBI" id="CHEBI:58359"/>
    </ligand>
</feature>
<keyword evidence="5 11" id="KW-0547">Nucleotide-binding</keyword>
<dbReference type="InterPro" id="IPR050472">
    <property type="entry name" value="Anth_synth/Amidotransfase"/>
</dbReference>
<comment type="function">
    <text evidence="11">Small subunit of the glutamine-dependent carbamoyl phosphate synthetase (CPSase). CPSase catalyzes the formation of carbamoyl phosphate from the ammonia moiety of glutamine, carbonate, and phosphate donated by ATP, constituting the first step of 2 biosynthetic pathways, one leading to arginine and/or urea and the other to pyrimidine nucleotides. The small subunit (glutamine amidotransferase) binds and cleaves glutamine to supply the large subunit with the substrate ammonia.</text>
</comment>
<evidence type="ECO:0000313" key="14">
    <source>
        <dbReference type="Proteomes" id="UP000306409"/>
    </source>
</evidence>
<dbReference type="Pfam" id="PF00988">
    <property type="entry name" value="CPSase_sm_chain"/>
    <property type="match status" value="1"/>
</dbReference>
<sequence>MKAVLLLEDGTYFSGESFGKSGETAGEIVFNTSMTGYQEITTDPSYNGQIVAMTYPLIGNYGFNEFDNESYKPHIQGFIVKELCTTPSNWRNTIDPNQYFVKHNIIGIKGIDTRALTQHLRNNGSMYGIISTECGNLDMLQKNLQAYKSIPRNLVMEVTTKTHIHVPGSGKKVVLIDFGVKNNIIRSLKYRDCDIHILPAYSSFEEIMSYNPDGILLSNGPGDPNDLPVINKTIQKLLGLKPILGICLGHQLLGLSLGLSVKKLKFGHHGSNHPVRDNITGKCYITSQNHNYAIDSTSLNQDVEITQINVNDNTVEAFRHKTLPILGIQYHPEAAPGTMDSVYIFDDFIKMMDSFKG</sequence>
<proteinExistence type="inferred from homology"/>
<dbReference type="PRINTS" id="PR00097">
    <property type="entry name" value="ANTSNTHASEII"/>
</dbReference>
<dbReference type="InterPro" id="IPR006274">
    <property type="entry name" value="CarbamoylP_synth_ssu"/>
</dbReference>
<gene>
    <name evidence="11 13" type="primary">carA</name>
    <name evidence="13" type="ORF">EHE19_003030</name>
</gene>
<name>A0A4U7JFH9_9FIRM</name>
<dbReference type="GO" id="GO:0004088">
    <property type="term" value="F:carbamoyl-phosphate synthase (glutamine-hydrolyzing) activity"/>
    <property type="evidence" value="ECO:0007669"/>
    <property type="project" value="UniProtKB-UniRule"/>
</dbReference>
<dbReference type="AlphaFoldDB" id="A0A4U7JFH9"/>
<dbReference type="InterPro" id="IPR035686">
    <property type="entry name" value="CPSase_GATase1"/>
</dbReference>
<evidence type="ECO:0000256" key="5">
    <source>
        <dbReference type="ARBA" id="ARBA00022741"/>
    </source>
</evidence>
<keyword evidence="11" id="KW-0055">Arginine biosynthesis</keyword>
<dbReference type="EMBL" id="CP061336">
    <property type="protein sequence ID" value="QNU67514.1"/>
    <property type="molecule type" value="Genomic_DNA"/>
</dbReference>
<dbReference type="OrthoDB" id="9804328at2"/>
<feature type="binding site" evidence="11">
    <location>
        <position position="251"/>
    </location>
    <ligand>
        <name>L-glutamine</name>
        <dbReference type="ChEBI" id="CHEBI:58359"/>
    </ligand>
</feature>
<comment type="catalytic activity">
    <reaction evidence="9 11">
        <text>hydrogencarbonate + L-glutamine + 2 ATP + H2O = carbamoyl phosphate + L-glutamate + 2 ADP + phosphate + 2 H(+)</text>
        <dbReference type="Rhea" id="RHEA:18633"/>
        <dbReference type="ChEBI" id="CHEBI:15377"/>
        <dbReference type="ChEBI" id="CHEBI:15378"/>
        <dbReference type="ChEBI" id="CHEBI:17544"/>
        <dbReference type="ChEBI" id="CHEBI:29985"/>
        <dbReference type="ChEBI" id="CHEBI:30616"/>
        <dbReference type="ChEBI" id="CHEBI:43474"/>
        <dbReference type="ChEBI" id="CHEBI:58228"/>
        <dbReference type="ChEBI" id="CHEBI:58359"/>
        <dbReference type="ChEBI" id="CHEBI:456216"/>
        <dbReference type="EC" id="6.3.5.5"/>
    </reaction>
</comment>
<feature type="binding site" evidence="11">
    <location>
        <position position="45"/>
    </location>
    <ligand>
        <name>L-glutamine</name>
        <dbReference type="ChEBI" id="CHEBI:58359"/>
    </ligand>
</feature>
<dbReference type="InterPro" id="IPR002474">
    <property type="entry name" value="CarbamoylP_synth_ssu_N"/>
</dbReference>
<evidence type="ECO:0000256" key="9">
    <source>
        <dbReference type="ARBA" id="ARBA00048816"/>
    </source>
</evidence>
<dbReference type="PRINTS" id="PR00099">
    <property type="entry name" value="CPSGATASE"/>
</dbReference>
<dbReference type="GO" id="GO:0006526">
    <property type="term" value="P:L-arginine biosynthetic process"/>
    <property type="evidence" value="ECO:0007669"/>
    <property type="project" value="UniProtKB-UniRule"/>
</dbReference>
<keyword evidence="7 11" id="KW-0315">Glutamine amidotransferase</keyword>
<dbReference type="UniPathway" id="UPA00068">
    <property type="reaction ID" value="UER00171"/>
</dbReference>
<comment type="caution">
    <text evidence="11">Lacks conserved residue(s) required for the propagation of feature annotation.</text>
</comment>
<keyword evidence="11" id="KW-0028">Amino-acid biosynthesis</keyword>
<feature type="binding site" evidence="11">
    <location>
        <position position="220"/>
    </location>
    <ligand>
        <name>L-glutamine</name>
        <dbReference type="ChEBI" id="CHEBI:58359"/>
    </ligand>
</feature>
<feature type="region of interest" description="CPSase" evidence="11">
    <location>
        <begin position="1"/>
        <end position="171"/>
    </location>
</feature>
<dbReference type="InterPro" id="IPR036480">
    <property type="entry name" value="CarbP_synth_ssu_N_sf"/>
</dbReference>
<dbReference type="SMART" id="SM01097">
    <property type="entry name" value="CPSase_sm_chain"/>
    <property type="match status" value="1"/>
</dbReference>
<comment type="pathway">
    <text evidence="1 11">Pyrimidine metabolism; UMP biosynthesis via de novo pathway; (S)-dihydroorotate from bicarbonate: step 1/3.</text>
</comment>
<feature type="domain" description="Carbamoyl-phosphate synthase small subunit N-terminal" evidence="12">
    <location>
        <begin position="1"/>
        <end position="131"/>
    </location>
</feature>
<evidence type="ECO:0000256" key="11">
    <source>
        <dbReference type="HAMAP-Rule" id="MF_01209"/>
    </source>
</evidence>
<evidence type="ECO:0000256" key="7">
    <source>
        <dbReference type="ARBA" id="ARBA00022962"/>
    </source>
</evidence>
<feature type="binding site" evidence="11">
    <location>
        <position position="248"/>
    </location>
    <ligand>
        <name>L-glutamine</name>
        <dbReference type="ChEBI" id="CHEBI:58359"/>
    </ligand>
</feature>
<evidence type="ECO:0000313" key="13">
    <source>
        <dbReference type="EMBL" id="QNU67514.1"/>
    </source>
</evidence>
<protein>
    <recommendedName>
        <fullName evidence="11">Carbamoyl phosphate synthase small chain</fullName>
        <ecNumber evidence="11">6.3.5.5</ecNumber>
    </recommendedName>
    <alternativeName>
        <fullName evidence="11">Carbamoyl phosphate synthetase glutamine chain</fullName>
    </alternativeName>
</protein>
<evidence type="ECO:0000259" key="12">
    <source>
        <dbReference type="SMART" id="SM01097"/>
    </source>
</evidence>
<feature type="active site" evidence="11">
    <location>
        <position position="331"/>
    </location>
</feature>
<keyword evidence="14" id="KW-1185">Reference proteome</keyword>
<keyword evidence="6 11" id="KW-0067">ATP-binding</keyword>
<dbReference type="RefSeq" id="WP_137697554.1">
    <property type="nucleotide sequence ID" value="NZ_CP061336.1"/>
</dbReference>
<keyword evidence="8 11" id="KW-0665">Pyrimidine biosynthesis</keyword>
<comment type="catalytic activity">
    <reaction evidence="10 11">
        <text>L-glutamine + H2O = L-glutamate + NH4(+)</text>
        <dbReference type="Rhea" id="RHEA:15889"/>
        <dbReference type="ChEBI" id="CHEBI:15377"/>
        <dbReference type="ChEBI" id="CHEBI:28938"/>
        <dbReference type="ChEBI" id="CHEBI:29985"/>
        <dbReference type="ChEBI" id="CHEBI:58359"/>
    </reaction>
</comment>
<keyword evidence="4 11" id="KW-0436">Ligase</keyword>
<feature type="binding site" evidence="11">
    <location>
        <position position="222"/>
    </location>
    <ligand>
        <name>L-glutamine</name>
        <dbReference type="ChEBI" id="CHEBI:58359"/>
    </ligand>
</feature>